<dbReference type="InterPro" id="IPR046341">
    <property type="entry name" value="SET_dom_sf"/>
</dbReference>
<dbReference type="PANTHER" id="PTHR13271:SF34">
    <property type="entry name" value="N-LYSINE METHYLTRANSFERASE SETD6"/>
    <property type="match status" value="1"/>
</dbReference>
<protein>
    <submittedName>
        <fullName evidence="2">SET domain-containing protein</fullName>
    </submittedName>
</protein>
<dbReference type="Proteomes" id="UP000256964">
    <property type="component" value="Unassembled WGS sequence"/>
</dbReference>
<dbReference type="AlphaFoldDB" id="A0A371CNQ7"/>
<evidence type="ECO:0000313" key="2">
    <source>
        <dbReference type="EMBL" id="RDX41925.1"/>
    </source>
</evidence>
<dbReference type="Gene3D" id="3.90.1410.10">
    <property type="entry name" value="set domain protein methyltransferase, domain 1"/>
    <property type="match status" value="1"/>
</dbReference>
<dbReference type="CDD" id="cd10527">
    <property type="entry name" value="SET_LSMT"/>
    <property type="match status" value="1"/>
</dbReference>
<feature type="domain" description="SET" evidence="1">
    <location>
        <begin position="19"/>
        <end position="272"/>
    </location>
</feature>
<dbReference type="GO" id="GO:0005634">
    <property type="term" value="C:nucleus"/>
    <property type="evidence" value="ECO:0007669"/>
    <property type="project" value="TreeGrafter"/>
</dbReference>
<keyword evidence="3" id="KW-1185">Reference proteome</keyword>
<dbReference type="STRING" id="139420.A0A371CNQ7"/>
<evidence type="ECO:0000313" key="3">
    <source>
        <dbReference type="Proteomes" id="UP000256964"/>
    </source>
</evidence>
<reference evidence="2 3" key="1">
    <citation type="journal article" date="2018" name="Biotechnol. Biofuels">
        <title>Integrative visual omics of the white-rot fungus Polyporus brumalis exposes the biotechnological potential of its oxidative enzymes for delignifying raw plant biomass.</title>
        <authorList>
            <person name="Miyauchi S."/>
            <person name="Rancon A."/>
            <person name="Drula E."/>
            <person name="Hage H."/>
            <person name="Chaduli D."/>
            <person name="Favel A."/>
            <person name="Grisel S."/>
            <person name="Henrissat B."/>
            <person name="Herpoel-Gimbert I."/>
            <person name="Ruiz-Duenas F.J."/>
            <person name="Chevret D."/>
            <person name="Hainaut M."/>
            <person name="Lin J."/>
            <person name="Wang M."/>
            <person name="Pangilinan J."/>
            <person name="Lipzen A."/>
            <person name="Lesage-Meessen L."/>
            <person name="Navarro D."/>
            <person name="Riley R."/>
            <person name="Grigoriev I.V."/>
            <person name="Zhou S."/>
            <person name="Raouche S."/>
            <person name="Rosso M.N."/>
        </authorList>
    </citation>
    <scope>NUCLEOTIDE SEQUENCE [LARGE SCALE GENOMIC DNA]</scope>
    <source>
        <strain evidence="2 3">BRFM 1820</strain>
    </source>
</reference>
<sequence>MSLDRLLTWISDNELLLHPGVSIVQTDSGIAVFSTEAFNHSQRLATIPKRAVLSVRTCALSEHVHWAPYGHGAVLALSLALYSEILRGAQSRWFGYLQSLPTTIVPIARLWGHPAAFPDETDAREACGWTHGTEVQRELQDNEGASLLTEIDDYYKSDVEPLLMSHAPGPSLSGFLHAYSLVCSRAFLIDAYHGLSMVPIADAFNHSQDNHVQLASEYDVCPVCGSLEECPHDEDAVEGSGSSPPAEDVTDTVDMLAVRSIPAAVEVFNTYGAHLGNAALLARYGFIIDGCDADIVTFGWSGSGLIVGTQDELVEVCQDVKSGLGLLVDTSSSLYHPGDDGRQTFLSINSDGQTSLGLFIWAARDITLKGPPSGLQGLAPSAMQYATAELIIRTFSVLLQVEVRGTMDDDEDADPIADFFHSQALQILVQTAGTISNLCKARLAQMGQLGRRSHCAQRLNELLDTLPPANSKTRCALEYLLGERAILEACAAHWEALRETIGEGSRAELDDGVISD</sequence>
<dbReference type="InterPro" id="IPR001214">
    <property type="entry name" value="SET_dom"/>
</dbReference>
<name>A0A371CNQ7_9APHY</name>
<dbReference type="PANTHER" id="PTHR13271">
    <property type="entry name" value="UNCHARACTERIZED PUTATIVE METHYLTRANSFERASE"/>
    <property type="match status" value="1"/>
</dbReference>
<dbReference type="InterPro" id="IPR050600">
    <property type="entry name" value="SETD3_SETD6_MTase"/>
</dbReference>
<dbReference type="GO" id="GO:0016279">
    <property type="term" value="F:protein-lysine N-methyltransferase activity"/>
    <property type="evidence" value="ECO:0007669"/>
    <property type="project" value="TreeGrafter"/>
</dbReference>
<dbReference type="SUPFAM" id="SSF82199">
    <property type="entry name" value="SET domain"/>
    <property type="match status" value="1"/>
</dbReference>
<dbReference type="EMBL" id="KZ857498">
    <property type="protein sequence ID" value="RDX41925.1"/>
    <property type="molecule type" value="Genomic_DNA"/>
</dbReference>
<dbReference type="PROSITE" id="PS50280">
    <property type="entry name" value="SET"/>
    <property type="match status" value="1"/>
</dbReference>
<gene>
    <name evidence="2" type="ORF">OH76DRAFT_1363710</name>
</gene>
<accession>A0A371CNQ7</accession>
<evidence type="ECO:0000259" key="1">
    <source>
        <dbReference type="PROSITE" id="PS50280"/>
    </source>
</evidence>
<organism evidence="2 3">
    <name type="scientific">Lentinus brumalis</name>
    <dbReference type="NCBI Taxonomy" id="2498619"/>
    <lineage>
        <taxon>Eukaryota</taxon>
        <taxon>Fungi</taxon>
        <taxon>Dikarya</taxon>
        <taxon>Basidiomycota</taxon>
        <taxon>Agaricomycotina</taxon>
        <taxon>Agaricomycetes</taxon>
        <taxon>Polyporales</taxon>
        <taxon>Polyporaceae</taxon>
        <taxon>Lentinus</taxon>
    </lineage>
</organism>
<proteinExistence type="predicted"/>
<dbReference type="OrthoDB" id="441812at2759"/>